<feature type="domain" description="Cytochrome c" evidence="10">
    <location>
        <begin position="49"/>
        <end position="148"/>
    </location>
</feature>
<keyword evidence="12" id="KW-1185">Reference proteome</keyword>
<evidence type="ECO:0000259" key="10">
    <source>
        <dbReference type="PROSITE" id="PS51007"/>
    </source>
</evidence>
<dbReference type="GO" id="GO:0020037">
    <property type="term" value="F:heme binding"/>
    <property type="evidence" value="ECO:0007669"/>
    <property type="project" value="InterPro"/>
</dbReference>
<keyword evidence="6" id="KW-0249">Electron transport</keyword>
<keyword evidence="3 8" id="KW-0349">Heme</keyword>
<dbReference type="GO" id="GO:0009055">
    <property type="term" value="F:electron transfer activity"/>
    <property type="evidence" value="ECO:0007669"/>
    <property type="project" value="InterPro"/>
</dbReference>
<dbReference type="AlphaFoldDB" id="A0A858SS25"/>
<dbReference type="InterPro" id="IPR051459">
    <property type="entry name" value="Cytochrome_c-type_DH"/>
</dbReference>
<evidence type="ECO:0000256" key="1">
    <source>
        <dbReference type="ARBA" id="ARBA00001926"/>
    </source>
</evidence>
<evidence type="ECO:0000256" key="6">
    <source>
        <dbReference type="ARBA" id="ARBA00022982"/>
    </source>
</evidence>
<evidence type="ECO:0000256" key="8">
    <source>
        <dbReference type="PROSITE-ProRule" id="PRU00433"/>
    </source>
</evidence>
<evidence type="ECO:0000256" key="2">
    <source>
        <dbReference type="ARBA" id="ARBA00022448"/>
    </source>
</evidence>
<name>A0A858SS25_9RHOB</name>
<evidence type="ECO:0000313" key="12">
    <source>
        <dbReference type="Proteomes" id="UP000503308"/>
    </source>
</evidence>
<keyword evidence="7 8" id="KW-0408">Iron</keyword>
<dbReference type="InterPro" id="IPR009056">
    <property type="entry name" value="Cyt_c-like_dom"/>
</dbReference>
<dbReference type="SUPFAM" id="SSF46626">
    <property type="entry name" value="Cytochrome c"/>
    <property type="match status" value="1"/>
</dbReference>
<reference evidence="11 12" key="1">
    <citation type="submission" date="2020-02" db="EMBL/GenBank/DDBJ databases">
        <title>Genome sequence of Roseobacter ponti.</title>
        <authorList>
            <person name="Hollensteiner J."/>
            <person name="Schneider D."/>
            <person name="Poehlein A."/>
            <person name="Daniel R."/>
        </authorList>
    </citation>
    <scope>NUCLEOTIDE SEQUENCE [LARGE SCALE GENOMIC DNA]</scope>
    <source>
        <strain evidence="11 12">DSM 106830</strain>
    </source>
</reference>
<dbReference type="InterPro" id="IPR036909">
    <property type="entry name" value="Cyt_c-like_dom_sf"/>
</dbReference>
<keyword evidence="9" id="KW-0732">Signal</keyword>
<evidence type="ECO:0000313" key="11">
    <source>
        <dbReference type="EMBL" id="QJF50411.1"/>
    </source>
</evidence>
<protein>
    <submittedName>
        <fullName evidence="11">Cytochrome c</fullName>
    </submittedName>
</protein>
<gene>
    <name evidence="11" type="ORF">G3256_04150</name>
</gene>
<dbReference type="GO" id="GO:0005506">
    <property type="term" value="F:iron ion binding"/>
    <property type="evidence" value="ECO:0007669"/>
    <property type="project" value="InterPro"/>
</dbReference>
<dbReference type="RefSeq" id="WP_169639627.1">
    <property type="nucleotide sequence ID" value="NZ_CP048788.1"/>
</dbReference>
<dbReference type="Proteomes" id="UP000503308">
    <property type="component" value="Chromosome"/>
</dbReference>
<evidence type="ECO:0000256" key="7">
    <source>
        <dbReference type="ARBA" id="ARBA00023004"/>
    </source>
</evidence>
<evidence type="ECO:0000256" key="9">
    <source>
        <dbReference type="SAM" id="SignalP"/>
    </source>
</evidence>
<evidence type="ECO:0000256" key="5">
    <source>
        <dbReference type="ARBA" id="ARBA00022723"/>
    </source>
</evidence>
<keyword evidence="4" id="KW-0679">Respiratory chain</keyword>
<feature type="chain" id="PRO_5032774604" evidence="9">
    <location>
        <begin position="32"/>
        <end position="163"/>
    </location>
</feature>
<evidence type="ECO:0000256" key="4">
    <source>
        <dbReference type="ARBA" id="ARBA00022660"/>
    </source>
</evidence>
<dbReference type="EMBL" id="CP048788">
    <property type="protein sequence ID" value="QJF50411.1"/>
    <property type="molecule type" value="Genomic_DNA"/>
</dbReference>
<organism evidence="11 12">
    <name type="scientific">Roseobacter ponti</name>
    <dbReference type="NCBI Taxonomy" id="1891787"/>
    <lineage>
        <taxon>Bacteria</taxon>
        <taxon>Pseudomonadati</taxon>
        <taxon>Pseudomonadota</taxon>
        <taxon>Alphaproteobacteria</taxon>
        <taxon>Rhodobacterales</taxon>
        <taxon>Roseobacteraceae</taxon>
        <taxon>Roseobacter</taxon>
    </lineage>
</organism>
<keyword evidence="5 8" id="KW-0479">Metal-binding</keyword>
<feature type="signal peptide" evidence="9">
    <location>
        <begin position="1"/>
        <end position="31"/>
    </location>
</feature>
<dbReference type="KEGG" id="rpon:G3256_04150"/>
<dbReference type="PROSITE" id="PS51007">
    <property type="entry name" value="CYTC"/>
    <property type="match status" value="1"/>
</dbReference>
<comment type="cofactor">
    <cofactor evidence="1">
        <name>heme c</name>
        <dbReference type="ChEBI" id="CHEBI:61717"/>
    </cofactor>
</comment>
<dbReference type="Gene3D" id="1.10.760.10">
    <property type="entry name" value="Cytochrome c-like domain"/>
    <property type="match status" value="1"/>
</dbReference>
<dbReference type="PRINTS" id="PR00605">
    <property type="entry name" value="CYTCHROMECIC"/>
</dbReference>
<sequence length="163" mass="17344">MKTSKAILALLTAAALAAAFLTTRWTGIAGATDPENLSQAVVLRDRDAGVVALGAKVYASECAACHGDGLQGQPDWRVPGDDGLRPAPPHDATGHTWHHDGDALFRLTKYGLAEVIGDPDFATGMPAYEGVLSDAEIIAVLSYIKSTWPAEIRAQHDKLEKRQ</sequence>
<keyword evidence="2" id="KW-0813">Transport</keyword>
<dbReference type="PANTHER" id="PTHR35008">
    <property type="entry name" value="BLL4482 PROTEIN-RELATED"/>
    <property type="match status" value="1"/>
</dbReference>
<dbReference type="PANTHER" id="PTHR35008:SF4">
    <property type="entry name" value="BLL4482 PROTEIN"/>
    <property type="match status" value="1"/>
</dbReference>
<dbReference type="Pfam" id="PF00034">
    <property type="entry name" value="Cytochrom_C"/>
    <property type="match status" value="1"/>
</dbReference>
<accession>A0A858SS25</accession>
<dbReference type="InterPro" id="IPR008168">
    <property type="entry name" value="Cyt_C_IC"/>
</dbReference>
<proteinExistence type="predicted"/>
<evidence type="ECO:0000256" key="3">
    <source>
        <dbReference type="ARBA" id="ARBA00022617"/>
    </source>
</evidence>